<keyword evidence="3" id="KW-1185">Reference proteome</keyword>
<evidence type="ECO:0000313" key="2">
    <source>
        <dbReference type="EMBL" id="KAE9401883.1"/>
    </source>
</evidence>
<evidence type="ECO:0000313" key="3">
    <source>
        <dbReference type="Proteomes" id="UP000799118"/>
    </source>
</evidence>
<organism evidence="2 3">
    <name type="scientific">Gymnopus androsaceus JB14</name>
    <dbReference type="NCBI Taxonomy" id="1447944"/>
    <lineage>
        <taxon>Eukaryota</taxon>
        <taxon>Fungi</taxon>
        <taxon>Dikarya</taxon>
        <taxon>Basidiomycota</taxon>
        <taxon>Agaricomycotina</taxon>
        <taxon>Agaricomycetes</taxon>
        <taxon>Agaricomycetidae</taxon>
        <taxon>Agaricales</taxon>
        <taxon>Marasmiineae</taxon>
        <taxon>Omphalotaceae</taxon>
        <taxon>Gymnopus</taxon>
    </lineage>
</organism>
<reference evidence="2" key="1">
    <citation type="journal article" date="2019" name="Environ. Microbiol.">
        <title>Fungal ecological strategies reflected in gene transcription - a case study of two litter decomposers.</title>
        <authorList>
            <person name="Barbi F."/>
            <person name="Kohler A."/>
            <person name="Barry K."/>
            <person name="Baskaran P."/>
            <person name="Daum C."/>
            <person name="Fauchery L."/>
            <person name="Ihrmark K."/>
            <person name="Kuo A."/>
            <person name="LaButti K."/>
            <person name="Lipzen A."/>
            <person name="Morin E."/>
            <person name="Grigoriev I.V."/>
            <person name="Henrissat B."/>
            <person name="Lindahl B."/>
            <person name="Martin F."/>
        </authorList>
    </citation>
    <scope>NUCLEOTIDE SEQUENCE</scope>
    <source>
        <strain evidence="2">JB14</strain>
    </source>
</reference>
<name>A0A6A4HVE0_9AGAR</name>
<sequence length="52" mass="5912">MSKLMMKRIRRSLLVLLTLSTEQRQISEEEGEAYSDADAGVEAERPDPEAYP</sequence>
<evidence type="ECO:0000256" key="1">
    <source>
        <dbReference type="SAM" id="MobiDB-lite"/>
    </source>
</evidence>
<feature type="compositionally biased region" description="Basic and acidic residues" evidence="1">
    <location>
        <begin position="42"/>
        <end position="52"/>
    </location>
</feature>
<protein>
    <submittedName>
        <fullName evidence="2">Uncharacterized protein</fullName>
    </submittedName>
</protein>
<dbReference type="EMBL" id="ML769441">
    <property type="protein sequence ID" value="KAE9401883.1"/>
    <property type="molecule type" value="Genomic_DNA"/>
</dbReference>
<gene>
    <name evidence="2" type="ORF">BT96DRAFT_918623</name>
</gene>
<dbReference type="AlphaFoldDB" id="A0A6A4HVE0"/>
<accession>A0A6A4HVE0</accession>
<proteinExistence type="predicted"/>
<dbReference type="Proteomes" id="UP000799118">
    <property type="component" value="Unassembled WGS sequence"/>
</dbReference>
<feature type="compositionally biased region" description="Acidic residues" evidence="1">
    <location>
        <begin position="28"/>
        <end position="41"/>
    </location>
</feature>
<feature type="region of interest" description="Disordered" evidence="1">
    <location>
        <begin position="25"/>
        <end position="52"/>
    </location>
</feature>